<dbReference type="InterPro" id="IPR001503">
    <property type="entry name" value="Glyco_trans_10"/>
</dbReference>
<feature type="region of interest" description="Disordered" evidence="13">
    <location>
        <begin position="89"/>
        <end position="119"/>
    </location>
</feature>
<evidence type="ECO:0000256" key="4">
    <source>
        <dbReference type="ARBA" id="ARBA00022676"/>
    </source>
</evidence>
<evidence type="ECO:0000256" key="1">
    <source>
        <dbReference type="ARBA" id="ARBA00004323"/>
    </source>
</evidence>
<dbReference type="EMBL" id="NEDP02002573">
    <property type="protein sequence ID" value="OWF50561.1"/>
    <property type="molecule type" value="Genomic_DNA"/>
</dbReference>
<dbReference type="UniPathway" id="UPA00378"/>
<dbReference type="AlphaFoldDB" id="A0A210QPB6"/>
<dbReference type="InterPro" id="IPR038577">
    <property type="entry name" value="GT10-like_C_sf"/>
</dbReference>
<proteinExistence type="inferred from homology"/>
<dbReference type="SUPFAM" id="SSF53756">
    <property type="entry name" value="UDP-Glycosyltransferase/glycogen phosphorylase"/>
    <property type="match status" value="1"/>
</dbReference>
<evidence type="ECO:0000256" key="8">
    <source>
        <dbReference type="ARBA" id="ARBA00022989"/>
    </source>
</evidence>
<evidence type="ECO:0000256" key="7">
    <source>
        <dbReference type="ARBA" id="ARBA00022968"/>
    </source>
</evidence>
<keyword evidence="10 12" id="KW-0472">Membrane</keyword>
<keyword evidence="9 12" id="KW-0333">Golgi apparatus</keyword>
<dbReference type="Gene3D" id="3.40.50.11660">
    <property type="entry name" value="Glycosyl transferase family 10, C-terminal domain"/>
    <property type="match status" value="1"/>
</dbReference>
<evidence type="ECO:0000259" key="15">
    <source>
        <dbReference type="Pfam" id="PF17039"/>
    </source>
</evidence>
<evidence type="ECO:0000256" key="6">
    <source>
        <dbReference type="ARBA" id="ARBA00022692"/>
    </source>
</evidence>
<dbReference type="InterPro" id="IPR031481">
    <property type="entry name" value="Glyco_tran_10_N"/>
</dbReference>
<dbReference type="PANTHER" id="PTHR48438">
    <property type="entry name" value="ALPHA-(1,3)-FUCOSYLTRANSFERASE C-RELATED"/>
    <property type="match status" value="1"/>
</dbReference>
<dbReference type="InterPro" id="IPR055270">
    <property type="entry name" value="Glyco_tran_10_C"/>
</dbReference>
<comment type="similarity">
    <text evidence="3 12">Belongs to the glycosyltransferase 10 family.</text>
</comment>
<feature type="domain" description="Fucosyltransferase C-terminal" evidence="14">
    <location>
        <begin position="300"/>
        <end position="382"/>
    </location>
</feature>
<keyword evidence="4 12" id="KW-0328">Glycosyltransferase</keyword>
<dbReference type="Pfam" id="PF00852">
    <property type="entry name" value="Glyco_transf_10"/>
    <property type="match status" value="1"/>
</dbReference>
<keyword evidence="5 12" id="KW-0808">Transferase</keyword>
<comment type="caution">
    <text evidence="16">The sequence shown here is derived from an EMBL/GenBank/DDBJ whole genome shotgun (WGS) entry which is preliminary data.</text>
</comment>
<evidence type="ECO:0000256" key="2">
    <source>
        <dbReference type="ARBA" id="ARBA00004922"/>
    </source>
</evidence>
<dbReference type="Proteomes" id="UP000242188">
    <property type="component" value="Unassembled WGS sequence"/>
</dbReference>
<dbReference type="PANTHER" id="PTHR48438:SF1">
    <property type="entry name" value="ALPHA-(1,3)-FUCOSYLTRANSFERASE C-RELATED"/>
    <property type="match status" value="1"/>
</dbReference>
<reference evidence="16 17" key="1">
    <citation type="journal article" date="2017" name="Nat. Ecol. Evol.">
        <title>Scallop genome provides insights into evolution of bilaterian karyotype and development.</title>
        <authorList>
            <person name="Wang S."/>
            <person name="Zhang J."/>
            <person name="Jiao W."/>
            <person name="Li J."/>
            <person name="Xun X."/>
            <person name="Sun Y."/>
            <person name="Guo X."/>
            <person name="Huan P."/>
            <person name="Dong B."/>
            <person name="Zhang L."/>
            <person name="Hu X."/>
            <person name="Sun X."/>
            <person name="Wang J."/>
            <person name="Zhao C."/>
            <person name="Wang Y."/>
            <person name="Wang D."/>
            <person name="Huang X."/>
            <person name="Wang R."/>
            <person name="Lv J."/>
            <person name="Li Y."/>
            <person name="Zhang Z."/>
            <person name="Liu B."/>
            <person name="Lu W."/>
            <person name="Hui Y."/>
            <person name="Liang J."/>
            <person name="Zhou Z."/>
            <person name="Hou R."/>
            <person name="Li X."/>
            <person name="Liu Y."/>
            <person name="Li H."/>
            <person name="Ning X."/>
            <person name="Lin Y."/>
            <person name="Zhao L."/>
            <person name="Xing Q."/>
            <person name="Dou J."/>
            <person name="Li Y."/>
            <person name="Mao J."/>
            <person name="Guo H."/>
            <person name="Dou H."/>
            <person name="Li T."/>
            <person name="Mu C."/>
            <person name="Jiang W."/>
            <person name="Fu Q."/>
            <person name="Fu X."/>
            <person name="Miao Y."/>
            <person name="Liu J."/>
            <person name="Yu Q."/>
            <person name="Li R."/>
            <person name="Liao H."/>
            <person name="Li X."/>
            <person name="Kong Y."/>
            <person name="Jiang Z."/>
            <person name="Chourrout D."/>
            <person name="Li R."/>
            <person name="Bao Z."/>
        </authorList>
    </citation>
    <scope>NUCLEOTIDE SEQUENCE [LARGE SCALE GENOMIC DNA]</scope>
    <source>
        <strain evidence="16 17">PY_sf001</strain>
    </source>
</reference>
<dbReference type="GO" id="GO:0000139">
    <property type="term" value="C:Golgi membrane"/>
    <property type="evidence" value="ECO:0007669"/>
    <property type="project" value="UniProtKB-SubCell"/>
</dbReference>
<keyword evidence="7" id="KW-0735">Signal-anchor</keyword>
<keyword evidence="6 12" id="KW-0812">Transmembrane</keyword>
<evidence type="ECO:0000256" key="12">
    <source>
        <dbReference type="RuleBase" id="RU003832"/>
    </source>
</evidence>
<sequence>MERYLEASEGGITPSHRLLRTDGCRELICLQKMRFHFRKVVTYAITVFGLLLIVFNLYHHDLWGPMYQPQDPPWGHGGVKRPFPRADGSKIHPHMSSKNRGKISTENAPAKNRNPLFRSNKSLNHEELGNNFGLTIDAPRGIWLEWDHYSDDRIVAQMRHRPKSLLEAKNEEDVPLKTILLYHGVGHWNIRRGQEQFTHQKCPVNRCTVTDDRSQGREADAVMLHHSGAHPWTQRPPNQVWILYMLESPYHTPGLQAVKDVFNWTATYRHDSTIVAPYEKFVPFDPAVQTIPQNKSYAAGKTKKVAWFVSNCGGRNGRREYASELSKHISVDIYGACGPLKCPRHNSKKCFDMLDNDYKFYLAFENSNCRDYITEKFFVNGLQ</sequence>
<feature type="transmembrane region" description="Helical" evidence="12">
    <location>
        <begin position="40"/>
        <end position="58"/>
    </location>
</feature>
<keyword evidence="17" id="KW-1185">Reference proteome</keyword>
<dbReference type="Pfam" id="PF17039">
    <property type="entry name" value="Glyco_tran_10_N"/>
    <property type="match status" value="1"/>
</dbReference>
<evidence type="ECO:0000256" key="13">
    <source>
        <dbReference type="SAM" id="MobiDB-lite"/>
    </source>
</evidence>
<feature type="compositionally biased region" description="Basic residues" evidence="13">
    <location>
        <begin position="91"/>
        <end position="101"/>
    </location>
</feature>
<dbReference type="OrthoDB" id="427096at2759"/>
<evidence type="ECO:0000256" key="9">
    <source>
        <dbReference type="ARBA" id="ARBA00023034"/>
    </source>
</evidence>
<keyword evidence="8 12" id="KW-1133">Transmembrane helix</keyword>
<dbReference type="STRING" id="6573.A0A210QPB6"/>
<evidence type="ECO:0000256" key="10">
    <source>
        <dbReference type="ARBA" id="ARBA00023136"/>
    </source>
</evidence>
<evidence type="ECO:0000256" key="5">
    <source>
        <dbReference type="ARBA" id="ARBA00022679"/>
    </source>
</evidence>
<comment type="pathway">
    <text evidence="2">Protein modification; protein glycosylation.</text>
</comment>
<feature type="domain" description="Fucosyltransferase N-terminal" evidence="15">
    <location>
        <begin position="177"/>
        <end position="278"/>
    </location>
</feature>
<evidence type="ECO:0000259" key="14">
    <source>
        <dbReference type="Pfam" id="PF00852"/>
    </source>
</evidence>
<evidence type="ECO:0000256" key="11">
    <source>
        <dbReference type="ARBA" id="ARBA00023180"/>
    </source>
</evidence>
<organism evidence="16 17">
    <name type="scientific">Mizuhopecten yessoensis</name>
    <name type="common">Japanese scallop</name>
    <name type="synonym">Patinopecten yessoensis</name>
    <dbReference type="NCBI Taxonomy" id="6573"/>
    <lineage>
        <taxon>Eukaryota</taxon>
        <taxon>Metazoa</taxon>
        <taxon>Spiralia</taxon>
        <taxon>Lophotrochozoa</taxon>
        <taxon>Mollusca</taxon>
        <taxon>Bivalvia</taxon>
        <taxon>Autobranchia</taxon>
        <taxon>Pteriomorphia</taxon>
        <taxon>Pectinida</taxon>
        <taxon>Pectinoidea</taxon>
        <taxon>Pectinidae</taxon>
        <taxon>Mizuhopecten</taxon>
    </lineage>
</organism>
<keyword evidence="11" id="KW-0325">Glycoprotein</keyword>
<evidence type="ECO:0000256" key="3">
    <source>
        <dbReference type="ARBA" id="ARBA00008919"/>
    </source>
</evidence>
<protein>
    <recommendedName>
        <fullName evidence="12">Fucosyltransferase</fullName>
        <ecNumber evidence="12">2.4.1.-</ecNumber>
    </recommendedName>
</protein>
<accession>A0A210QPB6</accession>
<evidence type="ECO:0000313" key="17">
    <source>
        <dbReference type="Proteomes" id="UP000242188"/>
    </source>
</evidence>
<dbReference type="GO" id="GO:0032580">
    <property type="term" value="C:Golgi cisterna membrane"/>
    <property type="evidence" value="ECO:0007669"/>
    <property type="project" value="UniProtKB-SubCell"/>
</dbReference>
<gene>
    <name evidence="16" type="ORF">KP79_PYT18276</name>
</gene>
<dbReference type="EC" id="2.4.1.-" evidence="12"/>
<comment type="subcellular location">
    <subcellularLocation>
        <location evidence="1">Golgi apparatus membrane</location>
        <topology evidence="1">Single-pass type II membrane protein</topology>
    </subcellularLocation>
    <subcellularLocation>
        <location evidence="12">Golgi apparatus</location>
        <location evidence="12">Golgi stack membrane</location>
        <topology evidence="12">Single-pass type II membrane protein</topology>
    </subcellularLocation>
</comment>
<name>A0A210QPB6_MIZYE</name>
<evidence type="ECO:0000313" key="16">
    <source>
        <dbReference type="EMBL" id="OWF50561.1"/>
    </source>
</evidence>
<dbReference type="GO" id="GO:0008417">
    <property type="term" value="F:fucosyltransferase activity"/>
    <property type="evidence" value="ECO:0007669"/>
    <property type="project" value="InterPro"/>
</dbReference>